<keyword evidence="1" id="KW-0813">Transport</keyword>
<dbReference type="PANTHER" id="PTHR12701">
    <property type="entry name" value="BCR-ASSOCIATED PROTEIN, BAP"/>
    <property type="match status" value="1"/>
</dbReference>
<comment type="caution">
    <text evidence="3">The sequence shown here is derived from an EMBL/GenBank/DDBJ whole genome shotgun (WGS) entry which is preliminary data.</text>
</comment>
<dbReference type="GO" id="GO:0005789">
    <property type="term" value="C:endoplasmic reticulum membrane"/>
    <property type="evidence" value="ECO:0007669"/>
    <property type="project" value="UniProtKB-SubCell"/>
</dbReference>
<evidence type="ECO:0000256" key="2">
    <source>
        <dbReference type="SAM" id="MobiDB-lite"/>
    </source>
</evidence>
<keyword evidence="1" id="KW-0472">Membrane</keyword>
<comment type="caution">
    <text evidence="1">Lacks conserved residue(s) required for the propagation of feature annotation.</text>
</comment>
<dbReference type="GO" id="GO:0006888">
    <property type="term" value="P:endoplasmic reticulum to Golgi vesicle-mediated transport"/>
    <property type="evidence" value="ECO:0007669"/>
    <property type="project" value="UniProtKB-UniRule"/>
</dbReference>
<feature type="region of interest" description="Disordered" evidence="2">
    <location>
        <begin position="1"/>
        <end position="25"/>
    </location>
</feature>
<feature type="compositionally biased region" description="Acidic residues" evidence="2">
    <location>
        <begin position="1"/>
        <end position="15"/>
    </location>
</feature>
<dbReference type="GO" id="GO:0006886">
    <property type="term" value="P:intracellular protein transport"/>
    <property type="evidence" value="ECO:0007669"/>
    <property type="project" value="UniProtKB-UniRule"/>
</dbReference>
<keyword evidence="4" id="KW-1185">Reference proteome</keyword>
<dbReference type="PANTHER" id="PTHR12701:SF65">
    <property type="entry name" value="ENDOPLASMIC RETICULUM TRANSMEMBRANE PROTEIN"/>
    <property type="match status" value="1"/>
</dbReference>
<evidence type="ECO:0000313" key="3">
    <source>
        <dbReference type="EMBL" id="KAF2314203.1"/>
    </source>
</evidence>
<keyword evidence="1" id="KW-1133">Transmembrane helix</keyword>
<dbReference type="EMBL" id="JAAGAX010000005">
    <property type="protein sequence ID" value="KAF2314203.1"/>
    <property type="molecule type" value="Genomic_DNA"/>
</dbReference>
<evidence type="ECO:0000313" key="4">
    <source>
        <dbReference type="Proteomes" id="UP000467840"/>
    </source>
</evidence>
<keyword evidence="1" id="KW-0256">Endoplasmic reticulum</keyword>
<comment type="function">
    <text evidence="1">May play a role in anterograde transport of membrane proteins from the endoplasmic reticulum to the Golgi.</text>
</comment>
<comment type="similarity">
    <text evidence="1">Belongs to the BCAP29/BCAP31 family.</text>
</comment>
<gene>
    <name evidence="3" type="ORF">GH714_024045</name>
</gene>
<evidence type="ECO:0000256" key="1">
    <source>
        <dbReference type="RuleBase" id="RU367026"/>
    </source>
</evidence>
<reference evidence="3 4" key="1">
    <citation type="journal article" date="2020" name="Mol. Plant">
        <title>The Chromosome-Based Rubber Tree Genome Provides New Insights into Spurge Genome Evolution and Rubber Biosynthesis.</title>
        <authorList>
            <person name="Liu J."/>
            <person name="Shi C."/>
            <person name="Shi C.C."/>
            <person name="Li W."/>
            <person name="Zhang Q.J."/>
            <person name="Zhang Y."/>
            <person name="Li K."/>
            <person name="Lu H.F."/>
            <person name="Shi C."/>
            <person name="Zhu S.T."/>
            <person name="Xiao Z.Y."/>
            <person name="Nan H."/>
            <person name="Yue Y."/>
            <person name="Zhu X.G."/>
            <person name="Wu Y."/>
            <person name="Hong X.N."/>
            <person name="Fan G.Y."/>
            <person name="Tong Y."/>
            <person name="Zhang D."/>
            <person name="Mao C.L."/>
            <person name="Liu Y.L."/>
            <person name="Hao S.J."/>
            <person name="Liu W.Q."/>
            <person name="Lv M.Q."/>
            <person name="Zhang H.B."/>
            <person name="Liu Y."/>
            <person name="Hu-Tang G.R."/>
            <person name="Wang J.P."/>
            <person name="Wang J.H."/>
            <person name="Sun Y.H."/>
            <person name="Ni S.B."/>
            <person name="Chen W.B."/>
            <person name="Zhang X.C."/>
            <person name="Jiao Y.N."/>
            <person name="Eichler E.E."/>
            <person name="Li G.H."/>
            <person name="Liu X."/>
            <person name="Gao L.Z."/>
        </authorList>
    </citation>
    <scope>NUCLEOTIDE SEQUENCE [LARGE SCALE GENOMIC DNA]</scope>
    <source>
        <strain evidence="4">cv. GT1</strain>
        <tissue evidence="3">Leaf</tissue>
    </source>
</reference>
<dbReference type="InterPro" id="IPR008417">
    <property type="entry name" value="BAP29/BAP31"/>
</dbReference>
<keyword evidence="1" id="KW-0812">Transmembrane</keyword>
<keyword evidence="1" id="KW-0931">ER-Golgi transport</keyword>
<organism evidence="3 4">
    <name type="scientific">Hevea brasiliensis</name>
    <name type="common">Para rubber tree</name>
    <name type="synonym">Siphonia brasiliensis</name>
    <dbReference type="NCBI Taxonomy" id="3981"/>
    <lineage>
        <taxon>Eukaryota</taxon>
        <taxon>Viridiplantae</taxon>
        <taxon>Streptophyta</taxon>
        <taxon>Embryophyta</taxon>
        <taxon>Tracheophyta</taxon>
        <taxon>Spermatophyta</taxon>
        <taxon>Magnoliopsida</taxon>
        <taxon>eudicotyledons</taxon>
        <taxon>Gunneridae</taxon>
        <taxon>Pentapetalae</taxon>
        <taxon>rosids</taxon>
        <taxon>fabids</taxon>
        <taxon>Malpighiales</taxon>
        <taxon>Euphorbiaceae</taxon>
        <taxon>Crotonoideae</taxon>
        <taxon>Micrandreae</taxon>
        <taxon>Hevea</taxon>
    </lineage>
</organism>
<feature type="transmembrane region" description="Helical" evidence="1">
    <location>
        <begin position="91"/>
        <end position="112"/>
    </location>
</feature>
<comment type="subcellular location">
    <subcellularLocation>
        <location evidence="1">Endoplasmic reticulum membrane</location>
        <topology evidence="1">Multi-pass membrane protein</topology>
    </subcellularLocation>
</comment>
<proteinExistence type="inferred from homology"/>
<keyword evidence="1" id="KW-0653">Protein transport</keyword>
<sequence>MREDEDKDEIPEGFQEEQGGGREANDAASIAAKLPSLFQLVLFELSILSKRAPVDFPQLKIFFATLGHGKTPLRNLLVVGIDKLKRGRGPLVAKTVAATLLVVFSAILYSVMEIRKRALEAGVVNSTDEVLMAERLLEASLMGFSLFLAMMADRLHYHMKELYRLREEMEQ</sequence>
<protein>
    <recommendedName>
        <fullName evidence="1">Endoplasmic reticulum transmembrane protein</fullName>
    </recommendedName>
</protein>
<accession>A0A6A6MPU2</accession>
<dbReference type="GO" id="GO:0070973">
    <property type="term" value="P:protein localization to endoplasmic reticulum exit site"/>
    <property type="evidence" value="ECO:0007669"/>
    <property type="project" value="UniProtKB-UniRule"/>
</dbReference>
<dbReference type="AlphaFoldDB" id="A0A6A6MPU2"/>
<name>A0A6A6MPU2_HEVBR</name>
<dbReference type="Proteomes" id="UP000467840">
    <property type="component" value="Chromosome 15"/>
</dbReference>